<protein>
    <recommendedName>
        <fullName evidence="2">Putative zinc-finger domain-containing protein</fullName>
    </recommendedName>
</protein>
<dbReference type="Pfam" id="PF13490">
    <property type="entry name" value="zf-HC2"/>
    <property type="match status" value="1"/>
</dbReference>
<feature type="transmembrane region" description="Helical" evidence="1">
    <location>
        <begin position="145"/>
        <end position="170"/>
    </location>
</feature>
<proteinExistence type="predicted"/>
<gene>
    <name evidence="3" type="ORF">Gferi_22220</name>
</gene>
<feature type="domain" description="Putative zinc-finger" evidence="2">
    <location>
        <begin position="5"/>
        <end position="39"/>
    </location>
</feature>
<feature type="transmembrane region" description="Helical" evidence="1">
    <location>
        <begin position="113"/>
        <end position="133"/>
    </location>
</feature>
<name>A0A1D8GM70_9FIRM</name>
<feature type="transmembrane region" description="Helical" evidence="1">
    <location>
        <begin position="90"/>
        <end position="108"/>
    </location>
</feature>
<dbReference type="AlphaFoldDB" id="A0A1D8GM70"/>
<dbReference type="KEGG" id="gfe:Gferi_22220"/>
<evidence type="ECO:0000313" key="3">
    <source>
        <dbReference type="EMBL" id="AOT72014.1"/>
    </source>
</evidence>
<dbReference type="STRING" id="1424294.Gferi_22220"/>
<sequence length="174" mass="19257">MNISCDVVSDLIPLVKDGVASEDSAAIVNAHIQNCESCREAFKTFMPIDPIRVKDEKIIFAIKRSILITQLIILMAGAIIGVALSNSMGMFYNFMIMPAIGGVSLFVLKGKWYLAPLVIFMLTYLWQAVEGILSGEFSWIVLYSGLYYSIIYTVLVGIGLVIAMLLRFAFKKEG</sequence>
<keyword evidence="4" id="KW-1185">Reference proteome</keyword>
<dbReference type="EMBL" id="CP017269">
    <property type="protein sequence ID" value="AOT72014.1"/>
    <property type="molecule type" value="Genomic_DNA"/>
</dbReference>
<dbReference type="InterPro" id="IPR027383">
    <property type="entry name" value="Znf_put"/>
</dbReference>
<accession>A0A1D8GM70</accession>
<evidence type="ECO:0000256" key="1">
    <source>
        <dbReference type="SAM" id="Phobius"/>
    </source>
</evidence>
<dbReference type="Proteomes" id="UP000095743">
    <property type="component" value="Chromosome"/>
</dbReference>
<keyword evidence="1" id="KW-1133">Transmembrane helix</keyword>
<evidence type="ECO:0000313" key="4">
    <source>
        <dbReference type="Proteomes" id="UP000095743"/>
    </source>
</evidence>
<reference evidence="3 4" key="1">
    <citation type="submission" date="2016-09" db="EMBL/GenBank/DDBJ databases">
        <title>Genomic analysis reveals versatility of anaerobic energy metabolism of Geosporobacter ferrireducens IRF9 of phylum Firmicutes.</title>
        <authorList>
            <person name="Kim S.-J."/>
        </authorList>
    </citation>
    <scope>NUCLEOTIDE SEQUENCE [LARGE SCALE GENOMIC DNA]</scope>
    <source>
        <strain evidence="3 4">IRF9</strain>
    </source>
</reference>
<organism evidence="3 4">
    <name type="scientific">Geosporobacter ferrireducens</name>
    <dbReference type="NCBI Taxonomy" id="1424294"/>
    <lineage>
        <taxon>Bacteria</taxon>
        <taxon>Bacillati</taxon>
        <taxon>Bacillota</taxon>
        <taxon>Clostridia</taxon>
        <taxon>Peptostreptococcales</taxon>
        <taxon>Thermotaleaceae</taxon>
        <taxon>Geosporobacter</taxon>
    </lineage>
</organism>
<evidence type="ECO:0000259" key="2">
    <source>
        <dbReference type="Pfam" id="PF13490"/>
    </source>
</evidence>
<feature type="transmembrane region" description="Helical" evidence="1">
    <location>
        <begin position="66"/>
        <end position="84"/>
    </location>
</feature>
<keyword evidence="1" id="KW-0472">Membrane</keyword>
<keyword evidence="1" id="KW-0812">Transmembrane</keyword>
<dbReference type="RefSeq" id="WP_069980329.1">
    <property type="nucleotide sequence ID" value="NZ_CP017269.1"/>
</dbReference>